<dbReference type="AlphaFoldDB" id="A0A069AAT2"/>
<dbReference type="PATRIC" id="fig|1496.1373.peg.1675"/>
<accession>A0A069AAT2</accession>
<dbReference type="EMBL" id="DAEPXK010000029">
    <property type="protein sequence ID" value="HBH1543103.1"/>
    <property type="molecule type" value="Genomic_DNA"/>
</dbReference>
<reference evidence="5 6" key="2">
    <citation type="submission" date="2017-02" db="EMBL/GenBank/DDBJ databases">
        <authorList>
            <consortium name="Pathogen Informatics"/>
        </authorList>
    </citation>
    <scope>NUCLEOTIDE SEQUENCE [LARGE SCALE GENOMIC DNA]</scope>
    <source>
        <strain evidence="5 6">VRECD0157</strain>
    </source>
</reference>
<dbReference type="EMBL" id="LK932388">
    <property type="protein sequence ID" value="CDS85525.1"/>
    <property type="molecule type" value="Genomic_DNA"/>
</dbReference>
<reference evidence="4" key="3">
    <citation type="journal article" date="2018" name="Genome Biol.">
        <title>SKESA: strategic k-mer extension for scrupulous assemblies.</title>
        <authorList>
            <person name="Souvorov A."/>
            <person name="Agarwala R."/>
            <person name="Lipman D.J."/>
        </authorList>
    </citation>
    <scope>NUCLEOTIDE SEQUENCE</scope>
    <source>
        <strain evidence="4">HN1000</strain>
    </source>
</reference>
<gene>
    <name evidence="3" type="ORF">BN1095_560026</name>
    <name evidence="2" type="ORF">BN1096_740007</name>
    <name evidence="1" type="ORF">BN1097_500087</name>
    <name evidence="4" type="ORF">KRM00_002608</name>
    <name evidence="5" type="ORF">SAMEA3375112_02568</name>
</gene>
<dbReference type="Proteomes" id="UP000189137">
    <property type="component" value="Unassembled WGS sequence"/>
</dbReference>
<organism evidence="1">
    <name type="scientific">Clostridioides difficile</name>
    <name type="common">Peptoclostridium difficile</name>
    <dbReference type="NCBI Taxonomy" id="1496"/>
    <lineage>
        <taxon>Bacteria</taxon>
        <taxon>Bacillati</taxon>
        <taxon>Bacillota</taxon>
        <taxon>Clostridia</taxon>
        <taxon>Peptostreptococcales</taxon>
        <taxon>Peptostreptococcaceae</taxon>
        <taxon>Clostridioides</taxon>
    </lineage>
</organism>
<dbReference type="EMBL" id="LK932529">
    <property type="protein sequence ID" value="CDS89239.1"/>
    <property type="molecule type" value="Genomic_DNA"/>
</dbReference>
<evidence type="ECO:0000313" key="2">
    <source>
        <dbReference type="EMBL" id="CDS89239.1"/>
    </source>
</evidence>
<dbReference type="Proteomes" id="UP000878956">
    <property type="component" value="Unassembled WGS sequence"/>
</dbReference>
<dbReference type="EMBL" id="LK933249">
    <property type="protein sequence ID" value="CDT55411.1"/>
    <property type="molecule type" value="Genomic_DNA"/>
</dbReference>
<dbReference type="GeneID" id="66355602"/>
<dbReference type="EMBL" id="FUPS01000008">
    <property type="protein sequence ID" value="SJS63144.1"/>
    <property type="molecule type" value="Genomic_DNA"/>
</dbReference>
<proteinExistence type="predicted"/>
<dbReference type="KEGG" id="pdf:CD630DERM_31880"/>
<evidence type="ECO:0000313" key="4">
    <source>
        <dbReference type="EMBL" id="HBH1543103.1"/>
    </source>
</evidence>
<protein>
    <submittedName>
        <fullName evidence="1">Uncharacterized protein</fullName>
    </submittedName>
</protein>
<dbReference type="RefSeq" id="WP_003434280.1">
    <property type="nucleotide sequence ID" value="NZ_AP031492.1"/>
</dbReference>
<evidence type="ECO:0000313" key="5">
    <source>
        <dbReference type="EMBL" id="SJS63144.1"/>
    </source>
</evidence>
<reference evidence="1" key="1">
    <citation type="submission" date="2014-07" db="EMBL/GenBank/DDBJ databases">
        <authorList>
            <person name="Monot Marc"/>
        </authorList>
    </citation>
    <scope>NUCLEOTIDE SEQUENCE</scope>
    <source>
        <strain evidence="3">7032989</strain>
        <strain evidence="1">7032994</strain>
    </source>
</reference>
<sequence length="161" mass="18398">MSKSELTAETTEEMLEVLSGKDYDIACHLHELGKSLDCKIEPKTGARSYKIVYSTKKPKRSLFTIECNEKKWRVKANLFHLNTYKDAVEECSKTIKDSITKTRTCKKCNSKCIGGSSFELDGKSYLTCIGSGHYFANMEEMDWKNLEKLITKENNIMQESV</sequence>
<evidence type="ECO:0000313" key="1">
    <source>
        <dbReference type="EMBL" id="CDS85525.1"/>
    </source>
</evidence>
<reference evidence="4" key="4">
    <citation type="submission" date="2021-06" db="EMBL/GenBank/DDBJ databases">
        <authorList>
            <consortium name="NCBI Pathogen Detection Project"/>
        </authorList>
    </citation>
    <scope>NUCLEOTIDE SEQUENCE</scope>
    <source>
        <strain evidence="4">HN1000</strain>
    </source>
</reference>
<evidence type="ECO:0000313" key="6">
    <source>
        <dbReference type="Proteomes" id="UP000189137"/>
    </source>
</evidence>
<name>A0A069AAT2_CLODI</name>
<evidence type="ECO:0000313" key="3">
    <source>
        <dbReference type="EMBL" id="CDT55411.1"/>
    </source>
</evidence>